<protein>
    <recommendedName>
        <fullName evidence="1">Tf2-1-like SH3-like domain-containing protein</fullName>
    </recommendedName>
</protein>
<feature type="domain" description="Tf2-1-like SH3-like" evidence="1">
    <location>
        <begin position="45"/>
        <end position="103"/>
    </location>
</feature>
<organism evidence="2 3">
    <name type="scientific">Pisolithus microcarpus 441</name>
    <dbReference type="NCBI Taxonomy" id="765257"/>
    <lineage>
        <taxon>Eukaryota</taxon>
        <taxon>Fungi</taxon>
        <taxon>Dikarya</taxon>
        <taxon>Basidiomycota</taxon>
        <taxon>Agaricomycotina</taxon>
        <taxon>Agaricomycetes</taxon>
        <taxon>Agaricomycetidae</taxon>
        <taxon>Boletales</taxon>
        <taxon>Sclerodermatineae</taxon>
        <taxon>Pisolithaceae</taxon>
        <taxon>Pisolithus</taxon>
    </lineage>
</organism>
<reference evidence="2 3" key="1">
    <citation type="submission" date="2014-04" db="EMBL/GenBank/DDBJ databases">
        <authorList>
            <consortium name="DOE Joint Genome Institute"/>
            <person name="Kuo A."/>
            <person name="Kohler A."/>
            <person name="Costa M.D."/>
            <person name="Nagy L.G."/>
            <person name="Floudas D."/>
            <person name="Copeland A."/>
            <person name="Barry K.W."/>
            <person name="Cichocki N."/>
            <person name="Veneault-Fourrey C."/>
            <person name="LaButti K."/>
            <person name="Lindquist E.A."/>
            <person name="Lipzen A."/>
            <person name="Lundell T."/>
            <person name="Morin E."/>
            <person name="Murat C."/>
            <person name="Sun H."/>
            <person name="Tunlid A."/>
            <person name="Henrissat B."/>
            <person name="Grigoriev I.V."/>
            <person name="Hibbett D.S."/>
            <person name="Martin F."/>
            <person name="Nordberg H.P."/>
            <person name="Cantor M.N."/>
            <person name="Hua S.X."/>
        </authorList>
    </citation>
    <scope>NUCLEOTIDE SEQUENCE [LARGE SCALE GENOMIC DNA]</scope>
    <source>
        <strain evidence="2 3">441</strain>
    </source>
</reference>
<reference evidence="3" key="2">
    <citation type="submission" date="2015-01" db="EMBL/GenBank/DDBJ databases">
        <title>Evolutionary Origins and Diversification of the Mycorrhizal Mutualists.</title>
        <authorList>
            <consortium name="DOE Joint Genome Institute"/>
            <consortium name="Mycorrhizal Genomics Consortium"/>
            <person name="Kohler A."/>
            <person name="Kuo A."/>
            <person name="Nagy L.G."/>
            <person name="Floudas D."/>
            <person name="Copeland A."/>
            <person name="Barry K.W."/>
            <person name="Cichocki N."/>
            <person name="Veneault-Fourrey C."/>
            <person name="LaButti K."/>
            <person name="Lindquist E.A."/>
            <person name="Lipzen A."/>
            <person name="Lundell T."/>
            <person name="Morin E."/>
            <person name="Murat C."/>
            <person name="Riley R."/>
            <person name="Ohm R."/>
            <person name="Sun H."/>
            <person name="Tunlid A."/>
            <person name="Henrissat B."/>
            <person name="Grigoriev I.V."/>
            <person name="Hibbett D.S."/>
            <person name="Martin F."/>
        </authorList>
    </citation>
    <scope>NUCLEOTIDE SEQUENCE [LARGE SCALE GENOMIC DNA]</scope>
    <source>
        <strain evidence="3">441</strain>
    </source>
</reference>
<feature type="non-terminal residue" evidence="2">
    <location>
        <position position="105"/>
    </location>
</feature>
<evidence type="ECO:0000313" key="3">
    <source>
        <dbReference type="Proteomes" id="UP000054018"/>
    </source>
</evidence>
<feature type="non-terminal residue" evidence="2">
    <location>
        <position position="1"/>
    </location>
</feature>
<name>A0A0C9Z2L4_9AGAM</name>
<evidence type="ECO:0000313" key="2">
    <source>
        <dbReference type="EMBL" id="KIK16627.1"/>
    </source>
</evidence>
<dbReference type="AlphaFoldDB" id="A0A0C9Z2L4"/>
<evidence type="ECO:0000259" key="1">
    <source>
        <dbReference type="Pfam" id="PF24626"/>
    </source>
</evidence>
<sequence length="105" mass="11537">LGMEPVTSRAEAATVCASSIQLVMESTWKALQCMAERMAQNAEEVGLDTTHIRVNGHPSQKLTEKWIGPYKILSVKPNAVELHLLKSLCIHPVVNVSCVKPYRGP</sequence>
<dbReference type="InterPro" id="IPR056924">
    <property type="entry name" value="SH3_Tf2-1"/>
</dbReference>
<dbReference type="OrthoDB" id="2690418at2759"/>
<dbReference type="Pfam" id="PF24626">
    <property type="entry name" value="SH3_Tf2-1"/>
    <property type="match status" value="1"/>
</dbReference>
<dbReference type="HOGENOM" id="CLU_000384_27_0_1"/>
<dbReference type="Proteomes" id="UP000054018">
    <property type="component" value="Unassembled WGS sequence"/>
</dbReference>
<dbReference type="EMBL" id="KN833851">
    <property type="protein sequence ID" value="KIK16627.1"/>
    <property type="molecule type" value="Genomic_DNA"/>
</dbReference>
<gene>
    <name evidence="2" type="ORF">PISMIDRAFT_39015</name>
</gene>
<accession>A0A0C9Z2L4</accession>
<keyword evidence="3" id="KW-1185">Reference proteome</keyword>
<proteinExistence type="predicted"/>